<feature type="compositionally biased region" description="Polar residues" evidence="1">
    <location>
        <begin position="410"/>
        <end position="429"/>
    </location>
</feature>
<feature type="region of interest" description="Disordered" evidence="1">
    <location>
        <begin position="288"/>
        <end position="387"/>
    </location>
</feature>
<organism evidence="3 4">
    <name type="scientific">Serendipita indica (strain DSM 11827)</name>
    <name type="common">Root endophyte fungus</name>
    <name type="synonym">Piriformospora indica</name>
    <dbReference type="NCBI Taxonomy" id="1109443"/>
    <lineage>
        <taxon>Eukaryota</taxon>
        <taxon>Fungi</taxon>
        <taxon>Dikarya</taxon>
        <taxon>Basidiomycota</taxon>
        <taxon>Agaricomycotina</taxon>
        <taxon>Agaricomycetes</taxon>
        <taxon>Sebacinales</taxon>
        <taxon>Serendipitaceae</taxon>
        <taxon>Serendipita</taxon>
    </lineage>
</organism>
<comment type="caution">
    <text evidence="3">The sequence shown here is derived from an EMBL/GenBank/DDBJ whole genome shotgun (WGS) entry which is preliminary data.</text>
</comment>
<dbReference type="HOGENOM" id="CLU_598665_0_0_1"/>
<reference evidence="3 4" key="1">
    <citation type="journal article" date="2011" name="PLoS Pathog.">
        <title>Endophytic Life Strategies Decoded by Genome and Transcriptome Analyses of the Mutualistic Root Symbiont Piriformospora indica.</title>
        <authorList>
            <person name="Zuccaro A."/>
            <person name="Lahrmann U."/>
            <person name="Guldener U."/>
            <person name="Langen G."/>
            <person name="Pfiffi S."/>
            <person name="Biedenkopf D."/>
            <person name="Wong P."/>
            <person name="Samans B."/>
            <person name="Grimm C."/>
            <person name="Basiewicz M."/>
            <person name="Murat C."/>
            <person name="Martin F."/>
            <person name="Kogel K.H."/>
        </authorList>
    </citation>
    <scope>NUCLEOTIDE SEQUENCE [LARGE SCALE GENOMIC DNA]</scope>
    <source>
        <strain evidence="3 4">DSM 11827</strain>
    </source>
</reference>
<evidence type="ECO:0000313" key="4">
    <source>
        <dbReference type="Proteomes" id="UP000007148"/>
    </source>
</evidence>
<accession>G4TU13</accession>
<keyword evidence="2" id="KW-0472">Membrane</keyword>
<evidence type="ECO:0000256" key="2">
    <source>
        <dbReference type="SAM" id="Phobius"/>
    </source>
</evidence>
<feature type="region of interest" description="Disordered" evidence="1">
    <location>
        <begin position="120"/>
        <end position="169"/>
    </location>
</feature>
<dbReference type="Gene3D" id="2.60.120.260">
    <property type="entry name" value="Galactose-binding domain-like"/>
    <property type="match status" value="1"/>
</dbReference>
<keyword evidence="4" id="KW-1185">Reference proteome</keyword>
<feature type="region of interest" description="Disordered" evidence="1">
    <location>
        <begin position="410"/>
        <end position="457"/>
    </location>
</feature>
<name>G4TU13_SERID</name>
<evidence type="ECO:0000256" key="1">
    <source>
        <dbReference type="SAM" id="MobiDB-lite"/>
    </source>
</evidence>
<gene>
    <name evidence="3" type="ORF">PIIN_08775</name>
</gene>
<sequence>MQWWLSCLSGGGSSHRTKGNNTEASFSFRGSSVTWYTRTAPDGGIALVYIDEALPPTRINTYSPVVDEAKPIFSRANLDPSTTHKITVQYDASTYVETNTNEKFVDVCYFEYDDSGGSGGSGASAPATTISGSTSSSSSSSGTRSTSTTASSISSSRTGTSGTTSLTGTLSNGQLVSLESGVGHTASVAGGQSAAVGNVSQGGGGGSGVPVSALVGFALGVVFIGALLALFWFWRRRKRRAAWKSRHFTDSKEEIRREPDLTVAPTRDSAEGDSLQQYEMRIPEKLRRQQPFASPYNADPFASTNSLGDQTAAGGSSSRRNLPYQDSYNDLNNPHGHGYLRSPSNVGSGTMNTDSSPTTDRAPPTPVQNGHAPVSPNSYQESSWPLPEGSATHITHTPAMDEKRVPATATVSPFDSFDNTGTTSGTEYLSSDRRRAVERSSMGTSYRTPTPPPQYVR</sequence>
<feature type="transmembrane region" description="Helical" evidence="2">
    <location>
        <begin position="213"/>
        <end position="234"/>
    </location>
</feature>
<keyword evidence="2" id="KW-0812">Transmembrane</keyword>
<dbReference type="EMBL" id="CAFZ01000357">
    <property type="protein sequence ID" value="CCA74806.1"/>
    <property type="molecule type" value="Genomic_DNA"/>
</dbReference>
<dbReference type="AlphaFoldDB" id="G4TU13"/>
<protein>
    <submittedName>
        <fullName evidence="3">Uncharacterized protein</fullName>
    </submittedName>
</protein>
<dbReference type="Proteomes" id="UP000007148">
    <property type="component" value="Unassembled WGS sequence"/>
</dbReference>
<proteinExistence type="predicted"/>
<dbReference type="OrthoDB" id="3266996at2759"/>
<feature type="compositionally biased region" description="Polar residues" evidence="1">
    <location>
        <begin position="342"/>
        <end position="359"/>
    </location>
</feature>
<keyword evidence="2" id="KW-1133">Transmembrane helix</keyword>
<feature type="compositionally biased region" description="Low complexity" evidence="1">
    <location>
        <begin position="123"/>
        <end position="169"/>
    </location>
</feature>
<feature type="compositionally biased region" description="Polar residues" evidence="1">
    <location>
        <begin position="302"/>
        <end position="332"/>
    </location>
</feature>
<dbReference type="InParanoid" id="G4TU13"/>
<evidence type="ECO:0000313" key="3">
    <source>
        <dbReference type="EMBL" id="CCA74806.1"/>
    </source>
</evidence>